<dbReference type="Proteomes" id="UP000737391">
    <property type="component" value="Unassembled WGS sequence"/>
</dbReference>
<dbReference type="EMBL" id="LUFC02000816">
    <property type="protein sequence ID" value="KAF4494046.1"/>
    <property type="molecule type" value="Genomic_DNA"/>
</dbReference>
<evidence type="ECO:0000256" key="1">
    <source>
        <dbReference type="SAM" id="Coils"/>
    </source>
</evidence>
<sequence length="422" mass="47620">MKPMSSLPNSTPLNPPLTIVNDPDFLTQRLKTPEVDLSLIMTTAFVEKPKSGANVDILKTARQIQHLAYFLSQGPPVPGLALSDGDLKAARVLSPVTNITSHRRHSELEFPREWVEDDGALATALGEWRRAIDPTKLSNTTPMEEIPAQTKDTPTETDIEADANVSFMSYSMKRESHWVAKTKELEKKLQQTEQEKESTMRENLKLQRDVEVLQRMSQSFHRALFDPDNRIHEANMRAKVKLHAEIRQLNTSLDAFKTKNESLVEKNKQLESCNKALVTENEELVKKTEKLELSNFDLVTENAALDAEIKDLDSDNETLITMSQAFVMKLVDLETDTKRCAAQAKDLNERYDKSATVTDSCEEKLARLTAMANDFESSRDFLNAQNNDLLIRNVALGDKSKRLEETLEKIVTDAKCSLESVS</sequence>
<gene>
    <name evidence="2" type="ORF">FAGAP_9812</name>
</gene>
<reference evidence="2" key="1">
    <citation type="submission" date="2020-01" db="EMBL/GenBank/DDBJ databases">
        <title>Identification and distribution of gene clusters putatively required for synthesis of sphingolipid metabolism inhibitors in phylogenetically diverse species of the filamentous fungus Fusarium.</title>
        <authorList>
            <person name="Kim H.-S."/>
            <person name="Busman M."/>
            <person name="Brown D.W."/>
            <person name="Divon H."/>
            <person name="Uhlig S."/>
            <person name="Proctor R.H."/>
        </authorList>
    </citation>
    <scope>NUCLEOTIDE SEQUENCE</scope>
    <source>
        <strain evidence="2">NRRL 31653</strain>
    </source>
</reference>
<dbReference type="AlphaFoldDB" id="A0A9P5E475"/>
<proteinExistence type="predicted"/>
<evidence type="ECO:0000313" key="3">
    <source>
        <dbReference type="Proteomes" id="UP000737391"/>
    </source>
</evidence>
<keyword evidence="1" id="KW-0175">Coiled coil</keyword>
<accession>A0A9P5E475</accession>
<feature type="coiled-coil region" evidence="1">
    <location>
        <begin position="182"/>
        <end position="216"/>
    </location>
</feature>
<keyword evidence="3" id="KW-1185">Reference proteome</keyword>
<evidence type="ECO:0000313" key="2">
    <source>
        <dbReference type="EMBL" id="KAF4494046.1"/>
    </source>
</evidence>
<protein>
    <submittedName>
        <fullName evidence="2">Uncharacterized protein</fullName>
    </submittedName>
</protein>
<organism evidence="2 3">
    <name type="scientific">Fusarium agapanthi</name>
    <dbReference type="NCBI Taxonomy" id="1803897"/>
    <lineage>
        <taxon>Eukaryota</taxon>
        <taxon>Fungi</taxon>
        <taxon>Dikarya</taxon>
        <taxon>Ascomycota</taxon>
        <taxon>Pezizomycotina</taxon>
        <taxon>Sordariomycetes</taxon>
        <taxon>Hypocreomycetidae</taxon>
        <taxon>Hypocreales</taxon>
        <taxon>Nectriaceae</taxon>
        <taxon>Fusarium</taxon>
        <taxon>Fusarium fujikuroi species complex</taxon>
    </lineage>
</organism>
<comment type="caution">
    <text evidence="2">The sequence shown here is derived from an EMBL/GenBank/DDBJ whole genome shotgun (WGS) entry which is preliminary data.</text>
</comment>
<dbReference type="OrthoDB" id="5097247at2759"/>
<name>A0A9P5E475_9HYPO</name>